<sequence>MPQEKILFTHSQFKVWYFQFKETAPKVDRHKLEALKIQRGPWVGELVKGRSVTLPDGRQLEPKDIILEKGQFWDL</sequence>
<dbReference type="Gene3D" id="3.60.15.10">
    <property type="entry name" value="Ribonuclease Z/Hydroxyacylglutathione hydrolase-like"/>
    <property type="match status" value="1"/>
</dbReference>
<protein>
    <submittedName>
        <fullName evidence="1">Uncharacterized protein</fullName>
    </submittedName>
</protein>
<reference evidence="1" key="1">
    <citation type="journal article" date="2019" name="bioRxiv">
        <title>The Genome of the Zebra Mussel, Dreissena polymorpha: A Resource for Invasive Species Research.</title>
        <authorList>
            <person name="McCartney M.A."/>
            <person name="Auch B."/>
            <person name="Kono T."/>
            <person name="Mallez S."/>
            <person name="Zhang Y."/>
            <person name="Obille A."/>
            <person name="Becker A."/>
            <person name="Abrahante J.E."/>
            <person name="Garbe J."/>
            <person name="Badalamenti J.P."/>
            <person name="Herman A."/>
            <person name="Mangelson H."/>
            <person name="Liachko I."/>
            <person name="Sullivan S."/>
            <person name="Sone E.D."/>
            <person name="Koren S."/>
            <person name="Silverstein K.A.T."/>
            <person name="Beckman K.B."/>
            <person name="Gohl D.M."/>
        </authorList>
    </citation>
    <scope>NUCLEOTIDE SEQUENCE</scope>
    <source>
        <strain evidence="1">Duluth1</strain>
        <tissue evidence="1">Whole animal</tissue>
    </source>
</reference>
<gene>
    <name evidence="1" type="ORF">DPMN_155203</name>
</gene>
<accession>A0A9D4FLV1</accession>
<evidence type="ECO:0000313" key="2">
    <source>
        <dbReference type="Proteomes" id="UP000828390"/>
    </source>
</evidence>
<proteinExistence type="predicted"/>
<keyword evidence="2" id="KW-1185">Reference proteome</keyword>
<dbReference type="Proteomes" id="UP000828390">
    <property type="component" value="Unassembled WGS sequence"/>
</dbReference>
<dbReference type="AlphaFoldDB" id="A0A9D4FLV1"/>
<evidence type="ECO:0000313" key="1">
    <source>
        <dbReference type="EMBL" id="KAH3801549.1"/>
    </source>
</evidence>
<reference evidence="1" key="2">
    <citation type="submission" date="2020-11" db="EMBL/GenBank/DDBJ databases">
        <authorList>
            <person name="McCartney M.A."/>
            <person name="Auch B."/>
            <person name="Kono T."/>
            <person name="Mallez S."/>
            <person name="Becker A."/>
            <person name="Gohl D.M."/>
            <person name="Silverstein K.A.T."/>
            <person name="Koren S."/>
            <person name="Bechman K.B."/>
            <person name="Herman A."/>
            <person name="Abrahante J.E."/>
            <person name="Garbe J."/>
        </authorList>
    </citation>
    <scope>NUCLEOTIDE SEQUENCE</scope>
    <source>
        <strain evidence="1">Duluth1</strain>
        <tissue evidence="1">Whole animal</tissue>
    </source>
</reference>
<dbReference type="InterPro" id="IPR036866">
    <property type="entry name" value="RibonucZ/Hydroxyglut_hydro"/>
</dbReference>
<comment type="caution">
    <text evidence="1">The sequence shown here is derived from an EMBL/GenBank/DDBJ whole genome shotgun (WGS) entry which is preliminary data.</text>
</comment>
<dbReference type="EMBL" id="JAIWYP010000007">
    <property type="protein sequence ID" value="KAH3801549.1"/>
    <property type="molecule type" value="Genomic_DNA"/>
</dbReference>
<organism evidence="1 2">
    <name type="scientific">Dreissena polymorpha</name>
    <name type="common">Zebra mussel</name>
    <name type="synonym">Mytilus polymorpha</name>
    <dbReference type="NCBI Taxonomy" id="45954"/>
    <lineage>
        <taxon>Eukaryota</taxon>
        <taxon>Metazoa</taxon>
        <taxon>Spiralia</taxon>
        <taxon>Lophotrochozoa</taxon>
        <taxon>Mollusca</taxon>
        <taxon>Bivalvia</taxon>
        <taxon>Autobranchia</taxon>
        <taxon>Heteroconchia</taxon>
        <taxon>Euheterodonta</taxon>
        <taxon>Imparidentia</taxon>
        <taxon>Neoheterodontei</taxon>
        <taxon>Myida</taxon>
        <taxon>Dreissenoidea</taxon>
        <taxon>Dreissenidae</taxon>
        <taxon>Dreissena</taxon>
    </lineage>
</organism>
<name>A0A9D4FLV1_DREPO</name>